<dbReference type="InterPro" id="IPR000524">
    <property type="entry name" value="Tscrpt_reg_HTH_GntR"/>
</dbReference>
<dbReference type="InterPro" id="IPR004839">
    <property type="entry name" value="Aminotransferase_I/II_large"/>
</dbReference>
<dbReference type="InterPro" id="IPR015424">
    <property type="entry name" value="PyrdxlP-dep_Trfase"/>
</dbReference>
<dbReference type="SMART" id="SM00345">
    <property type="entry name" value="HTH_GNTR"/>
    <property type="match status" value="1"/>
</dbReference>
<dbReference type="Proteomes" id="UP001055039">
    <property type="component" value="Unassembled WGS sequence"/>
</dbReference>
<reference evidence="9" key="2">
    <citation type="submission" date="2021-08" db="EMBL/GenBank/DDBJ databases">
        <authorList>
            <person name="Tani A."/>
            <person name="Ola A."/>
            <person name="Ogura Y."/>
            <person name="Katsura K."/>
            <person name="Hayashi T."/>
        </authorList>
    </citation>
    <scope>NUCLEOTIDE SEQUENCE</scope>
    <source>
        <strain evidence="9">NBRC 15686</strain>
    </source>
</reference>
<evidence type="ECO:0000313" key="10">
    <source>
        <dbReference type="Proteomes" id="UP001055039"/>
    </source>
</evidence>
<keyword evidence="10" id="KW-1185">Reference proteome</keyword>
<dbReference type="CDD" id="cd07377">
    <property type="entry name" value="WHTH_GntR"/>
    <property type="match status" value="1"/>
</dbReference>
<comment type="similarity">
    <text evidence="1">In the C-terminal section; belongs to the class-I pyridoxal-phosphate-dependent aminotransferase family.</text>
</comment>
<evidence type="ECO:0000256" key="2">
    <source>
        <dbReference type="ARBA" id="ARBA00016004"/>
    </source>
</evidence>
<dbReference type="Gene3D" id="3.90.1150.10">
    <property type="entry name" value="Aspartate Aminotransferase, domain 1"/>
    <property type="match status" value="1"/>
</dbReference>
<proteinExistence type="inferred from homology"/>
<sequence length="474" mass="50509">MADEIGTRTAAVAAAIRDRLATRALAPGEKLPSIRRFAATMGVSPSTVVEAYDRLAAEGLIRARPGSGFFVSGAVSPLALTEAEPRRDRAIDPLWVSRQSLDAGPDMLKPGCGWLPAEWMPNAAIRRAVRGLAQQAGEAVLTDYGAARGALTLRRHLVRRLAGEGIDLGADQVLLTASGMQAIDLIGRFLLRPGDTVIVDDPCYFNFQALLRVHAVRPVGVPYTPTGPDLTAFAAALAEHRPRLYVTNSALHNPTGATLTPQTAHRLLTLAAAHDLTIVEDDIFADLEPEPSPRLAALDGLARVIRVSSFSKTLSASIRCGYVAARADWIEALVDLQVATGFGGPSPVAAELIAATLTDGSYRKHLEALRRRLSRARREAAARLEPLGIAPWIVPRGGFTLWCRLPERQDAGALARAGLAEGLVLAPGNVFSVAQTASGFMRFNVAQMTDPRVYEGLARAMAQAQTDSPPTPSP</sequence>
<evidence type="ECO:0000256" key="1">
    <source>
        <dbReference type="ARBA" id="ARBA00005384"/>
    </source>
</evidence>
<dbReference type="SUPFAM" id="SSF46785">
    <property type="entry name" value="Winged helix' DNA-binding domain"/>
    <property type="match status" value="1"/>
</dbReference>
<name>A0ABQ4UI04_9HYPH</name>
<evidence type="ECO:0000256" key="5">
    <source>
        <dbReference type="ARBA" id="ARBA00023125"/>
    </source>
</evidence>
<dbReference type="InterPro" id="IPR036388">
    <property type="entry name" value="WH-like_DNA-bd_sf"/>
</dbReference>
<keyword evidence="6" id="KW-0804">Transcription</keyword>
<dbReference type="Gene3D" id="1.10.10.10">
    <property type="entry name" value="Winged helix-like DNA-binding domain superfamily/Winged helix DNA-binding domain"/>
    <property type="match status" value="1"/>
</dbReference>
<comment type="caution">
    <text evidence="9">The sequence shown here is derived from an EMBL/GenBank/DDBJ whole genome shotgun (WGS) entry which is preliminary data.</text>
</comment>
<dbReference type="SUPFAM" id="SSF53383">
    <property type="entry name" value="PLP-dependent transferases"/>
    <property type="match status" value="1"/>
</dbReference>
<dbReference type="PANTHER" id="PTHR46577:SF2">
    <property type="entry name" value="TRANSCRIPTIONAL REGULATORY PROTEIN"/>
    <property type="match status" value="1"/>
</dbReference>
<dbReference type="PROSITE" id="PS50949">
    <property type="entry name" value="HTH_GNTR"/>
    <property type="match status" value="1"/>
</dbReference>
<evidence type="ECO:0000313" key="9">
    <source>
        <dbReference type="EMBL" id="GJE66321.1"/>
    </source>
</evidence>
<evidence type="ECO:0000259" key="8">
    <source>
        <dbReference type="PROSITE" id="PS50949"/>
    </source>
</evidence>
<accession>A0ABQ4UI04</accession>
<organism evidence="9 10">
    <name type="scientific">Methylorubrum aminovorans</name>
    <dbReference type="NCBI Taxonomy" id="269069"/>
    <lineage>
        <taxon>Bacteria</taxon>
        <taxon>Pseudomonadati</taxon>
        <taxon>Pseudomonadota</taxon>
        <taxon>Alphaproteobacteria</taxon>
        <taxon>Hyphomicrobiales</taxon>
        <taxon>Methylobacteriaceae</taxon>
        <taxon>Methylorubrum</taxon>
    </lineage>
</organism>
<keyword evidence="4" id="KW-0805">Transcription regulation</keyword>
<keyword evidence="3" id="KW-0663">Pyridoxal phosphate</keyword>
<gene>
    <name evidence="9" type="primary">norG</name>
    <name evidence="9" type="ORF">LNAOJCKE_3539</name>
</gene>
<dbReference type="Pfam" id="PF00392">
    <property type="entry name" value="GntR"/>
    <property type="match status" value="1"/>
</dbReference>
<dbReference type="EMBL" id="BPRC01000013">
    <property type="protein sequence ID" value="GJE66321.1"/>
    <property type="molecule type" value="Genomic_DNA"/>
</dbReference>
<dbReference type="Gene3D" id="3.40.640.10">
    <property type="entry name" value="Type I PLP-dependent aspartate aminotransferase-like (Major domain)"/>
    <property type="match status" value="1"/>
</dbReference>
<dbReference type="InterPro" id="IPR051446">
    <property type="entry name" value="HTH_trans_reg/aminotransferase"/>
</dbReference>
<keyword evidence="5" id="KW-0238">DNA-binding</keyword>
<dbReference type="InterPro" id="IPR015422">
    <property type="entry name" value="PyrdxlP-dep_Trfase_small"/>
</dbReference>
<dbReference type="CDD" id="cd00609">
    <property type="entry name" value="AAT_like"/>
    <property type="match status" value="1"/>
</dbReference>
<dbReference type="PANTHER" id="PTHR46577">
    <property type="entry name" value="HTH-TYPE TRANSCRIPTIONAL REGULATORY PROTEIN GABR"/>
    <property type="match status" value="1"/>
</dbReference>
<feature type="domain" description="HTH gntR-type" evidence="8">
    <location>
        <begin position="6"/>
        <end position="74"/>
    </location>
</feature>
<evidence type="ECO:0000256" key="3">
    <source>
        <dbReference type="ARBA" id="ARBA00022898"/>
    </source>
</evidence>
<dbReference type="Pfam" id="PF00155">
    <property type="entry name" value="Aminotran_1_2"/>
    <property type="match status" value="1"/>
</dbReference>
<dbReference type="InterPro" id="IPR015421">
    <property type="entry name" value="PyrdxlP-dep_Trfase_major"/>
</dbReference>
<dbReference type="RefSeq" id="WP_238226007.1">
    <property type="nucleotide sequence ID" value="NZ_BAAADH010000070.1"/>
</dbReference>
<protein>
    <recommendedName>
        <fullName evidence="2">8-amino-7-oxononanoate synthase</fullName>
    </recommendedName>
    <alternativeName>
        <fullName evidence="7">Alpha-oxoamine synthase</fullName>
    </alternativeName>
</protein>
<evidence type="ECO:0000256" key="4">
    <source>
        <dbReference type="ARBA" id="ARBA00023015"/>
    </source>
</evidence>
<reference evidence="9" key="1">
    <citation type="journal article" date="2021" name="Front. Microbiol.">
        <title>Comprehensive Comparative Genomics and Phenotyping of Methylobacterium Species.</title>
        <authorList>
            <person name="Alessa O."/>
            <person name="Ogura Y."/>
            <person name="Fujitani Y."/>
            <person name="Takami H."/>
            <person name="Hayashi T."/>
            <person name="Sahin N."/>
            <person name="Tani A."/>
        </authorList>
    </citation>
    <scope>NUCLEOTIDE SEQUENCE</scope>
    <source>
        <strain evidence="9">NBRC 15686</strain>
    </source>
</reference>
<dbReference type="InterPro" id="IPR036390">
    <property type="entry name" value="WH_DNA-bd_sf"/>
</dbReference>
<evidence type="ECO:0000256" key="6">
    <source>
        <dbReference type="ARBA" id="ARBA00023163"/>
    </source>
</evidence>
<evidence type="ECO:0000256" key="7">
    <source>
        <dbReference type="ARBA" id="ARBA00031658"/>
    </source>
</evidence>